<sequence length="318" mass="36724">MLSLTLCITAEGKENKDKVGIYRWVNLINGKTYVGSSGNLSDRFRQYFNIEYLERKVKKDNSKIYNSILKYGYSKFRLEILEYCELDILNEREQYYLDTLNPEYNILKFARSFRGFKHSEASIELMKNKYELWDKYVSPETRKKQVITQLKGESTIVINIVTEEEQNFISGREAAKFIGVQQSTISKYIRKDNFYLGRGFLVYKSFTALDEITKSEAYKEAIYKLDNPEGKKYTHSESAKEGIRKANLGKKLSVEVKQKLSLNSKTAKAVLLINNETKEILEFTSVLAASKSLGISNSHLDRCLKSNKPCKGYTIVLK</sequence>
<keyword evidence="3 6" id="KW-0255">Endonuclease</keyword>
<proteinExistence type="predicted"/>
<dbReference type="InterPro" id="IPR003611">
    <property type="entry name" value="NUMOD3"/>
</dbReference>
<dbReference type="GO" id="GO:0003677">
    <property type="term" value="F:DNA binding"/>
    <property type="evidence" value="ECO:0007669"/>
    <property type="project" value="InterPro"/>
</dbReference>
<dbReference type="Gene3D" id="3.40.1440.10">
    <property type="entry name" value="GIY-YIG endonuclease"/>
    <property type="match status" value="1"/>
</dbReference>
<dbReference type="InterPro" id="IPR000305">
    <property type="entry name" value="GIY-YIG_endonuc"/>
</dbReference>
<evidence type="ECO:0000256" key="2">
    <source>
        <dbReference type="ARBA" id="ARBA00022722"/>
    </source>
</evidence>
<keyword evidence="6" id="KW-0496">Mitochondrion</keyword>
<dbReference type="InterPro" id="IPR035901">
    <property type="entry name" value="GIY-YIG_endonuc_sf"/>
</dbReference>
<dbReference type="SMART" id="SM00497">
    <property type="entry name" value="IENR1"/>
    <property type="match status" value="2"/>
</dbReference>
<feature type="domain" description="GIY-YIG" evidence="5">
    <location>
        <begin position="17"/>
        <end position="106"/>
    </location>
</feature>
<dbReference type="Gene3D" id="1.10.10.10">
    <property type="entry name" value="Winged helix-like DNA-binding domain superfamily/Winged helix DNA-binding domain"/>
    <property type="match status" value="1"/>
</dbReference>
<dbReference type="Pfam" id="PF07453">
    <property type="entry name" value="NUMOD1"/>
    <property type="match status" value="2"/>
</dbReference>
<evidence type="ECO:0000256" key="3">
    <source>
        <dbReference type="ARBA" id="ARBA00022759"/>
    </source>
</evidence>
<dbReference type="SMART" id="SM00465">
    <property type="entry name" value="GIYc"/>
    <property type="match status" value="1"/>
</dbReference>
<name>A0A291LIR7_9PEZI</name>
<accession>A0A291LIR7</accession>
<keyword evidence="4" id="KW-0378">Hydrolase</keyword>
<dbReference type="PROSITE" id="PS50164">
    <property type="entry name" value="GIY_YIG"/>
    <property type="match status" value="1"/>
</dbReference>
<dbReference type="SUPFAM" id="SSF64496">
    <property type="entry name" value="DNA-binding domain of intron-encoded endonucleases"/>
    <property type="match status" value="2"/>
</dbReference>
<evidence type="ECO:0000256" key="4">
    <source>
        <dbReference type="ARBA" id="ARBA00022801"/>
    </source>
</evidence>
<gene>
    <name evidence="6" type="primary">orf318</name>
</gene>
<dbReference type="SMART" id="SM00496">
    <property type="entry name" value="IENR2"/>
    <property type="match status" value="3"/>
</dbReference>
<dbReference type="GO" id="GO:0016787">
    <property type="term" value="F:hydrolase activity"/>
    <property type="evidence" value="ECO:0007669"/>
    <property type="project" value="UniProtKB-KW"/>
</dbReference>
<reference evidence="6" key="1">
    <citation type="submission" date="2017-02" db="EMBL/GenBank/DDBJ databases">
        <title>Fungal Comparative Genomics of Melanconis species and Ophiognomonia clavigignenti-juglandacearum at Different Phylogenetic Distances.</title>
        <authorList>
            <person name="Demers J.E."/>
            <person name="Castlebury L.A."/>
        </authorList>
    </citation>
    <scope>NUCLEOTIDE SEQUENCE</scope>
    <source>
        <strain evidence="6">CBS 121083</strain>
    </source>
</reference>
<dbReference type="AlphaFoldDB" id="A0A291LIR7"/>
<dbReference type="EMBL" id="KY575057">
    <property type="protein sequence ID" value="ATI20437.1"/>
    <property type="molecule type" value="Genomic_DNA"/>
</dbReference>
<protein>
    <submittedName>
        <fullName evidence="6">GIY-YIG endonuclease</fullName>
    </submittedName>
</protein>
<dbReference type="Pfam" id="PF01541">
    <property type="entry name" value="GIY-YIG"/>
    <property type="match status" value="1"/>
</dbReference>
<dbReference type="GO" id="GO:0004519">
    <property type="term" value="F:endonuclease activity"/>
    <property type="evidence" value="ECO:0007669"/>
    <property type="project" value="UniProtKB-KW"/>
</dbReference>
<keyword evidence="2" id="KW-0540">Nuclease</keyword>
<organism evidence="6">
    <name type="scientific">Juglanconis juglandina</name>
    <dbReference type="NCBI Taxonomy" id="1940567"/>
    <lineage>
        <taxon>Eukaryota</taxon>
        <taxon>Fungi</taxon>
        <taxon>Dikarya</taxon>
        <taxon>Ascomycota</taxon>
        <taxon>Pezizomycotina</taxon>
        <taxon>Sordariomycetes</taxon>
        <taxon>Sordariomycetidae</taxon>
        <taxon>Diaporthales</taxon>
        <taxon>Juglanconidaceae</taxon>
        <taxon>Juglanconis</taxon>
    </lineage>
</organism>
<dbReference type="NCBIfam" id="TIGR01453">
    <property type="entry name" value="grpIintron_endo"/>
    <property type="match status" value="1"/>
</dbReference>
<dbReference type="CDD" id="cd10445">
    <property type="entry name" value="GIY-YIG_bI1_like"/>
    <property type="match status" value="1"/>
</dbReference>
<dbReference type="InterPro" id="IPR006350">
    <property type="entry name" value="Intron_endoG1"/>
</dbReference>
<evidence type="ECO:0000259" key="5">
    <source>
        <dbReference type="PROSITE" id="PS50164"/>
    </source>
</evidence>
<dbReference type="InterPro" id="IPR036388">
    <property type="entry name" value="WH-like_DNA-bd_sf"/>
</dbReference>
<comment type="similarity">
    <text evidence="1">To endonucleases of group I introns of fungi and phage.</text>
</comment>
<dbReference type="SUPFAM" id="SSF82771">
    <property type="entry name" value="GIY-YIG endonuclease"/>
    <property type="match status" value="1"/>
</dbReference>
<evidence type="ECO:0000256" key="1">
    <source>
        <dbReference type="ARBA" id="ARBA00010045"/>
    </source>
</evidence>
<dbReference type="InterPro" id="IPR010896">
    <property type="entry name" value="NUMOD1"/>
</dbReference>
<dbReference type="InterPro" id="IPR003647">
    <property type="entry name" value="Intron_nuc_1_rpt"/>
</dbReference>
<geneLocation type="mitochondrion" evidence="6"/>
<evidence type="ECO:0000313" key="6">
    <source>
        <dbReference type="EMBL" id="ATI20437.1"/>
    </source>
</evidence>